<name>A0ABQ8SD04_PERAM</name>
<protein>
    <submittedName>
        <fullName evidence="2">Uncharacterized protein</fullName>
    </submittedName>
</protein>
<sequence>MSMRPLQPRESFKYSVTAAVVGSSEQAPTFRLLSRSRNIPCATRYCEPATAGQVSSSESEHCYFGTGGSDLLFIFATVPRPEQFQNNCCVIFYPSLLSRFVSVPEDFLVVGVQYESSSNSPEKKDLLLLLLLLLFLLLFLISGFRFIQSVSKPEQASKPVLCTGVRLECASATVSASEGLSSSAVDRSWRDLSSSAVDRSWRDLNKWNGFRIFKYRFYINTSCTEVEKFKYLGATVTNINDTREEIKHRINMGNACYYSVEKLLSSSLLSKNLKVRIDKTVILPVVLYGCETWTLTLREEHRLRVFENKVLRKIFGAKRDEVTGEWRKLHNTELHALYSSPDN</sequence>
<proteinExistence type="predicted"/>
<reference evidence="2 3" key="1">
    <citation type="journal article" date="2022" name="Allergy">
        <title>Genome assembly and annotation of Periplaneta americana reveal a comprehensive cockroach allergen profile.</title>
        <authorList>
            <person name="Wang L."/>
            <person name="Xiong Q."/>
            <person name="Saelim N."/>
            <person name="Wang L."/>
            <person name="Nong W."/>
            <person name="Wan A.T."/>
            <person name="Shi M."/>
            <person name="Liu X."/>
            <person name="Cao Q."/>
            <person name="Hui J.H.L."/>
            <person name="Sookrung N."/>
            <person name="Leung T.F."/>
            <person name="Tungtrongchitr A."/>
            <person name="Tsui S.K.W."/>
        </authorList>
    </citation>
    <scope>NUCLEOTIDE SEQUENCE [LARGE SCALE GENOMIC DNA]</scope>
    <source>
        <strain evidence="2">PWHHKU_190912</strain>
    </source>
</reference>
<gene>
    <name evidence="2" type="ORF">ANN_20156</name>
</gene>
<evidence type="ECO:0000313" key="2">
    <source>
        <dbReference type="EMBL" id="KAJ4431557.1"/>
    </source>
</evidence>
<dbReference type="Proteomes" id="UP001148838">
    <property type="component" value="Unassembled WGS sequence"/>
</dbReference>
<dbReference type="PANTHER" id="PTHR47027:SF29">
    <property type="entry name" value="C2H2-TYPE DOMAIN-CONTAINING PROTEIN"/>
    <property type="match status" value="1"/>
</dbReference>
<comment type="caution">
    <text evidence="2">The sequence shown here is derived from an EMBL/GenBank/DDBJ whole genome shotgun (WGS) entry which is preliminary data.</text>
</comment>
<evidence type="ECO:0000256" key="1">
    <source>
        <dbReference type="SAM" id="Phobius"/>
    </source>
</evidence>
<accession>A0ABQ8SD04</accession>
<dbReference type="PANTHER" id="PTHR47027">
    <property type="entry name" value="REVERSE TRANSCRIPTASE DOMAIN-CONTAINING PROTEIN"/>
    <property type="match status" value="1"/>
</dbReference>
<keyword evidence="1" id="KW-0812">Transmembrane</keyword>
<keyword evidence="1" id="KW-0472">Membrane</keyword>
<dbReference type="EMBL" id="JAJSOF020000031">
    <property type="protein sequence ID" value="KAJ4431557.1"/>
    <property type="molecule type" value="Genomic_DNA"/>
</dbReference>
<feature type="transmembrane region" description="Helical" evidence="1">
    <location>
        <begin position="126"/>
        <end position="147"/>
    </location>
</feature>
<keyword evidence="1" id="KW-1133">Transmembrane helix</keyword>
<organism evidence="2 3">
    <name type="scientific">Periplaneta americana</name>
    <name type="common">American cockroach</name>
    <name type="synonym">Blatta americana</name>
    <dbReference type="NCBI Taxonomy" id="6978"/>
    <lineage>
        <taxon>Eukaryota</taxon>
        <taxon>Metazoa</taxon>
        <taxon>Ecdysozoa</taxon>
        <taxon>Arthropoda</taxon>
        <taxon>Hexapoda</taxon>
        <taxon>Insecta</taxon>
        <taxon>Pterygota</taxon>
        <taxon>Neoptera</taxon>
        <taxon>Polyneoptera</taxon>
        <taxon>Dictyoptera</taxon>
        <taxon>Blattodea</taxon>
        <taxon>Blattoidea</taxon>
        <taxon>Blattidae</taxon>
        <taxon>Blattinae</taxon>
        <taxon>Periplaneta</taxon>
    </lineage>
</organism>
<keyword evidence="3" id="KW-1185">Reference proteome</keyword>
<evidence type="ECO:0000313" key="3">
    <source>
        <dbReference type="Proteomes" id="UP001148838"/>
    </source>
</evidence>